<dbReference type="EnsemblMetazoa" id="ISCW007532-RA">
    <property type="protein sequence ID" value="ISCW007532-PA"/>
    <property type="gene ID" value="ISCW007532"/>
</dbReference>
<dbReference type="VEuPathDB" id="VectorBase:ISCW007532"/>
<evidence type="ECO:0000313" key="2">
    <source>
        <dbReference type="EMBL" id="EEC09750.1"/>
    </source>
</evidence>
<dbReference type="EMBL" id="ABJB010248085">
    <property type="status" value="NOT_ANNOTATED_CDS"/>
    <property type="molecule type" value="Genomic_DNA"/>
</dbReference>
<keyword evidence="4" id="KW-1185">Reference proteome</keyword>
<dbReference type="EMBL" id="DS782889">
    <property type="protein sequence ID" value="EEC09750.1"/>
    <property type="molecule type" value="Genomic_DNA"/>
</dbReference>
<dbReference type="InParanoid" id="B7PT28"/>
<protein>
    <submittedName>
        <fullName evidence="2 3">Uncharacterized protein</fullName>
    </submittedName>
</protein>
<accession>B7PT28</accession>
<feature type="region of interest" description="Disordered" evidence="1">
    <location>
        <begin position="69"/>
        <end position="90"/>
    </location>
</feature>
<organism>
    <name type="scientific">Ixodes scapularis</name>
    <name type="common">Black-legged tick</name>
    <name type="synonym">Deer tick</name>
    <dbReference type="NCBI Taxonomy" id="6945"/>
    <lineage>
        <taxon>Eukaryota</taxon>
        <taxon>Metazoa</taxon>
        <taxon>Ecdysozoa</taxon>
        <taxon>Arthropoda</taxon>
        <taxon>Chelicerata</taxon>
        <taxon>Arachnida</taxon>
        <taxon>Acari</taxon>
        <taxon>Parasitiformes</taxon>
        <taxon>Ixodida</taxon>
        <taxon>Ixodoidea</taxon>
        <taxon>Ixodidae</taxon>
        <taxon>Ixodinae</taxon>
        <taxon>Ixodes</taxon>
    </lineage>
</organism>
<reference evidence="3" key="2">
    <citation type="submission" date="2020-05" db="UniProtKB">
        <authorList>
            <consortium name="EnsemblMetazoa"/>
        </authorList>
    </citation>
    <scope>IDENTIFICATION</scope>
    <source>
        <strain evidence="3">wikel</strain>
    </source>
</reference>
<name>B7PT28_IXOSC</name>
<dbReference type="PaxDb" id="6945-B7PT28"/>
<dbReference type="AlphaFoldDB" id="B7PT28"/>
<proteinExistence type="predicted"/>
<feature type="region of interest" description="Disordered" evidence="1">
    <location>
        <begin position="147"/>
        <end position="204"/>
    </location>
</feature>
<reference evidence="2 4" key="1">
    <citation type="submission" date="2008-03" db="EMBL/GenBank/DDBJ databases">
        <title>Annotation of Ixodes scapularis.</title>
        <authorList>
            <consortium name="Ixodes scapularis Genome Project Consortium"/>
            <person name="Caler E."/>
            <person name="Hannick L.I."/>
            <person name="Bidwell S."/>
            <person name="Joardar V."/>
            <person name="Thiagarajan M."/>
            <person name="Amedeo P."/>
            <person name="Galinsky K.J."/>
            <person name="Schobel S."/>
            <person name="Inman J."/>
            <person name="Hostetler J."/>
            <person name="Miller J."/>
            <person name="Hammond M."/>
            <person name="Megy K."/>
            <person name="Lawson D."/>
            <person name="Kodira C."/>
            <person name="Sutton G."/>
            <person name="Meyer J."/>
            <person name="Hill C.A."/>
            <person name="Birren B."/>
            <person name="Nene V."/>
            <person name="Collins F."/>
            <person name="Alarcon-Chaidez F."/>
            <person name="Wikel S."/>
            <person name="Strausberg R."/>
        </authorList>
    </citation>
    <scope>NUCLEOTIDE SEQUENCE [LARGE SCALE GENOMIC DNA]</scope>
    <source>
        <strain evidence="4">Wikel</strain>
        <strain evidence="2">Wikel colony</strain>
    </source>
</reference>
<dbReference type="HOGENOM" id="CLU_1344597_0_0_1"/>
<evidence type="ECO:0000313" key="4">
    <source>
        <dbReference type="Proteomes" id="UP000001555"/>
    </source>
</evidence>
<sequence length="204" mass="21089">MYFCGCRGGPLLREPPGRGGQEVGPVSLEEPQRRLDARRGAHRSQQILVAWAGLVSLAVNHRHLAEPAGSCKSGANSKAGSVCPRKGGGTSTPGVSWTGLGWLPRCGMAAGSRPVPPAVTVPLFSWKEVVRGEEACSSLVLPAQAGPTHSAVCQRGGSRNPRSPPGAVRTQRPTPDRGATSMVADLGSRAASTRGAHPGDLGEH</sequence>
<evidence type="ECO:0000313" key="3">
    <source>
        <dbReference type="EnsemblMetazoa" id="ISCW007532-PA"/>
    </source>
</evidence>
<dbReference type="VEuPathDB" id="VectorBase:ISCI007532"/>
<evidence type="ECO:0000256" key="1">
    <source>
        <dbReference type="SAM" id="MobiDB-lite"/>
    </source>
</evidence>
<dbReference type="Proteomes" id="UP000001555">
    <property type="component" value="Unassembled WGS sequence"/>
</dbReference>
<gene>
    <name evidence="2" type="ORF">IscW_ISCW007532</name>
</gene>